<dbReference type="Proteomes" id="UP000549457">
    <property type="component" value="Unassembled WGS sequence"/>
</dbReference>
<dbReference type="GO" id="GO:0006813">
    <property type="term" value="P:potassium ion transport"/>
    <property type="evidence" value="ECO:0007669"/>
    <property type="project" value="InterPro"/>
</dbReference>
<evidence type="ECO:0000313" key="3">
    <source>
        <dbReference type="Proteomes" id="UP000549457"/>
    </source>
</evidence>
<feature type="domain" description="RCK C-terminal" evidence="1">
    <location>
        <begin position="138"/>
        <end position="218"/>
    </location>
</feature>
<accession>A0A840SGA8</accession>
<dbReference type="EMBL" id="JACHFM010000001">
    <property type="protein sequence ID" value="MBB5220897.1"/>
    <property type="molecule type" value="Genomic_DNA"/>
</dbReference>
<dbReference type="Pfam" id="PF02254">
    <property type="entry name" value="TrkA_N"/>
    <property type="match status" value="1"/>
</dbReference>
<dbReference type="InterPro" id="IPR006037">
    <property type="entry name" value="RCK_C"/>
</dbReference>
<dbReference type="Gene3D" id="3.30.70.1450">
    <property type="entry name" value="Regulator of K+ conductance, C-terminal domain"/>
    <property type="match status" value="1"/>
</dbReference>
<dbReference type="PANTHER" id="PTHR43833:SF7">
    <property type="entry name" value="KTR SYSTEM POTASSIUM UPTAKE PROTEIN C"/>
    <property type="match status" value="1"/>
</dbReference>
<dbReference type="PANTHER" id="PTHR43833">
    <property type="entry name" value="POTASSIUM CHANNEL PROTEIN 2-RELATED-RELATED"/>
    <property type="match status" value="1"/>
</dbReference>
<dbReference type="InterPro" id="IPR050721">
    <property type="entry name" value="Trk_Ktr_HKT_K-transport"/>
</dbReference>
<organism evidence="2 3">
    <name type="scientific">Amaricoccus macauensis</name>
    <dbReference type="NCBI Taxonomy" id="57001"/>
    <lineage>
        <taxon>Bacteria</taxon>
        <taxon>Pseudomonadati</taxon>
        <taxon>Pseudomonadota</taxon>
        <taxon>Alphaproteobacteria</taxon>
        <taxon>Rhodobacterales</taxon>
        <taxon>Paracoccaceae</taxon>
        <taxon>Amaricoccus</taxon>
    </lineage>
</organism>
<dbReference type="SUPFAM" id="SSF51735">
    <property type="entry name" value="NAD(P)-binding Rossmann-fold domains"/>
    <property type="match status" value="1"/>
</dbReference>
<dbReference type="InterPro" id="IPR036291">
    <property type="entry name" value="NAD(P)-bd_dom_sf"/>
</dbReference>
<keyword evidence="3" id="KW-1185">Reference proteome</keyword>
<dbReference type="InterPro" id="IPR003148">
    <property type="entry name" value="RCK_N"/>
</dbReference>
<reference evidence="2 3" key="1">
    <citation type="submission" date="2020-08" db="EMBL/GenBank/DDBJ databases">
        <title>Genomic Encyclopedia of Type Strains, Phase IV (KMG-IV): sequencing the most valuable type-strain genomes for metagenomic binning, comparative biology and taxonomic classification.</title>
        <authorList>
            <person name="Goeker M."/>
        </authorList>
    </citation>
    <scope>NUCLEOTIDE SEQUENCE [LARGE SCALE GENOMIC DNA]</scope>
    <source>
        <strain evidence="2 3">DSM 101730</strain>
    </source>
</reference>
<dbReference type="SUPFAM" id="SSF116726">
    <property type="entry name" value="TrkA C-terminal domain-like"/>
    <property type="match status" value="1"/>
</dbReference>
<dbReference type="RefSeq" id="WP_184147319.1">
    <property type="nucleotide sequence ID" value="NZ_JACHFM010000001.1"/>
</dbReference>
<evidence type="ECO:0000259" key="1">
    <source>
        <dbReference type="PROSITE" id="PS51202"/>
    </source>
</evidence>
<sequence>MADKKDSFAVIGLGGFGSTVAVDLARMGAYVLGVDLDERRVARIADDISEAKILDATDETALREAGFNRYGAVLVAIGESLEASILATLNARLVGCRTVWVKARDKTHHRILSRIGADRVILPEIEMGQHVAQMLHNPLVRDYASLGNGYYAMSLDAPAPLNGRRVSTLELSRHGLRALALMRGTKDLDLASDPEIEEEDHLVILGRQDELRRFGDAL</sequence>
<dbReference type="Gene3D" id="3.40.50.720">
    <property type="entry name" value="NAD(P)-binding Rossmann-like Domain"/>
    <property type="match status" value="1"/>
</dbReference>
<protein>
    <submittedName>
        <fullName evidence="2">Trk system potassium uptake protein TrkA</fullName>
    </submittedName>
</protein>
<dbReference type="InterPro" id="IPR036721">
    <property type="entry name" value="RCK_C_sf"/>
</dbReference>
<evidence type="ECO:0000313" key="2">
    <source>
        <dbReference type="EMBL" id="MBB5220897.1"/>
    </source>
</evidence>
<dbReference type="AlphaFoldDB" id="A0A840SGA8"/>
<dbReference type="GO" id="GO:0008324">
    <property type="term" value="F:monoatomic cation transmembrane transporter activity"/>
    <property type="evidence" value="ECO:0007669"/>
    <property type="project" value="InterPro"/>
</dbReference>
<comment type="caution">
    <text evidence="2">The sequence shown here is derived from an EMBL/GenBank/DDBJ whole genome shotgun (WGS) entry which is preliminary data.</text>
</comment>
<name>A0A840SGA8_9RHOB</name>
<gene>
    <name evidence="2" type="ORF">HNP73_000818</name>
</gene>
<proteinExistence type="predicted"/>
<dbReference type="PROSITE" id="PS51202">
    <property type="entry name" value="RCK_C"/>
    <property type="match status" value="1"/>
</dbReference>